<dbReference type="PANTHER" id="PTHR30283:SF4">
    <property type="entry name" value="PEROXIDE STRESS RESISTANCE PROTEIN YAAA"/>
    <property type="match status" value="1"/>
</dbReference>
<dbReference type="InterPro" id="IPR005583">
    <property type="entry name" value="YaaA"/>
</dbReference>
<comment type="similarity">
    <text evidence="1">Belongs to the UPF0246 family.</text>
</comment>
<evidence type="ECO:0000313" key="2">
    <source>
        <dbReference type="EMBL" id="HHY28523.1"/>
    </source>
</evidence>
<sequence length="257" mass="30088">MKIIISPAKKMNRDADFLPPRNVPVYLEKAKRLKEYLQNLTYEELKKLLCCNDEIASLNYERYQTMDLAGYTNPAILAYDGIQYKYMAPQVFEDDYFDYIEKHLRILSGFYGILKPFDGVVPYRLEMQAKLKTILCRNLYDYWKDDIYRELTREETTILNLASAEYSKTVEKYLTADIKYIKCVFGELIGGEVIEKGVYVKMARGEMVRFMAENAIEDLEQIKAFDRLGFIYSDQLSSDNTFVFVKDHGSKIKNKSI</sequence>
<protein>
    <recommendedName>
        <fullName evidence="1">UPF0246 protein GX523_17630</fullName>
    </recommendedName>
</protein>
<dbReference type="EMBL" id="DUTF01000370">
    <property type="protein sequence ID" value="HHY28523.1"/>
    <property type="molecule type" value="Genomic_DNA"/>
</dbReference>
<dbReference type="NCBIfam" id="NF002543">
    <property type="entry name" value="PRK02101.1-4"/>
    <property type="match status" value="1"/>
</dbReference>
<dbReference type="PANTHER" id="PTHR30283">
    <property type="entry name" value="PEROXIDE STRESS RESPONSE PROTEIN YAAA"/>
    <property type="match status" value="1"/>
</dbReference>
<dbReference type="Pfam" id="PF03883">
    <property type="entry name" value="H2O2_YaaD"/>
    <property type="match status" value="1"/>
</dbReference>
<gene>
    <name evidence="2" type="primary">yaaA</name>
    <name evidence="2" type="ORF">GX523_17630</name>
</gene>
<organism evidence="2 3">
    <name type="scientific">Desulfitobacterium dehalogenans</name>
    <dbReference type="NCBI Taxonomy" id="36854"/>
    <lineage>
        <taxon>Bacteria</taxon>
        <taxon>Bacillati</taxon>
        <taxon>Bacillota</taxon>
        <taxon>Clostridia</taxon>
        <taxon>Eubacteriales</taxon>
        <taxon>Desulfitobacteriaceae</taxon>
        <taxon>Desulfitobacterium</taxon>
    </lineage>
</organism>
<proteinExistence type="inferred from homology"/>
<name>A0A7C6Z6M7_9FIRM</name>
<reference evidence="2 3" key="1">
    <citation type="journal article" date="2020" name="Biotechnol. Biofuels">
        <title>New insights from the biogas microbiome by comprehensive genome-resolved metagenomics of nearly 1600 species originating from multiple anaerobic digesters.</title>
        <authorList>
            <person name="Campanaro S."/>
            <person name="Treu L."/>
            <person name="Rodriguez-R L.M."/>
            <person name="Kovalovszki A."/>
            <person name="Ziels R.M."/>
            <person name="Maus I."/>
            <person name="Zhu X."/>
            <person name="Kougias P.G."/>
            <person name="Basile A."/>
            <person name="Luo G."/>
            <person name="Schluter A."/>
            <person name="Konstantinidis K.T."/>
            <person name="Angelidaki I."/>
        </authorList>
    </citation>
    <scope>NUCLEOTIDE SEQUENCE [LARGE SCALE GENOMIC DNA]</scope>
    <source>
        <strain evidence="2">AS05jafATM_4</strain>
    </source>
</reference>
<accession>A0A7C6Z6M7</accession>
<comment type="caution">
    <text evidence="2">The sequence shown here is derived from an EMBL/GenBank/DDBJ whole genome shotgun (WGS) entry which is preliminary data.</text>
</comment>
<dbReference type="Proteomes" id="UP000553059">
    <property type="component" value="Unassembled WGS sequence"/>
</dbReference>
<evidence type="ECO:0000256" key="1">
    <source>
        <dbReference type="HAMAP-Rule" id="MF_00652"/>
    </source>
</evidence>
<dbReference type="GO" id="GO:0005829">
    <property type="term" value="C:cytosol"/>
    <property type="evidence" value="ECO:0007669"/>
    <property type="project" value="TreeGrafter"/>
</dbReference>
<dbReference type="AlphaFoldDB" id="A0A7C6Z6M7"/>
<dbReference type="HAMAP" id="MF_00652">
    <property type="entry name" value="UPF0246"/>
    <property type="match status" value="1"/>
</dbReference>
<dbReference type="GO" id="GO:0033194">
    <property type="term" value="P:response to hydroperoxide"/>
    <property type="evidence" value="ECO:0007669"/>
    <property type="project" value="TreeGrafter"/>
</dbReference>
<evidence type="ECO:0000313" key="3">
    <source>
        <dbReference type="Proteomes" id="UP000553059"/>
    </source>
</evidence>